<dbReference type="InterPro" id="IPR012340">
    <property type="entry name" value="NA-bd_OB-fold"/>
</dbReference>
<dbReference type="RefSeq" id="WP_232548694.1">
    <property type="nucleotide sequence ID" value="NZ_CP115965.1"/>
</dbReference>
<reference evidence="6 7" key="1">
    <citation type="journal article" date="2023" name="Environ Microbiome">
        <title>A coral-associated actinobacterium mitigates coral bleaching under heat stress.</title>
        <authorList>
            <person name="Li J."/>
            <person name="Zou Y."/>
            <person name="Li Q."/>
            <person name="Zhang J."/>
            <person name="Bourne D.G."/>
            <person name="Lyu Y."/>
            <person name="Liu C."/>
            <person name="Zhang S."/>
        </authorList>
    </citation>
    <scope>NUCLEOTIDE SEQUENCE [LARGE SCALE GENOMIC DNA]</scope>
    <source>
        <strain evidence="6 7">SCSIO 13291</strain>
    </source>
</reference>
<dbReference type="InterPro" id="IPR012309">
    <property type="entry name" value="DNA_ligase_ATP-dep_C"/>
</dbReference>
<comment type="similarity">
    <text evidence="1">Belongs to the ATP-dependent DNA ligase family.</text>
</comment>
<accession>A0ABZ3C9C0</accession>
<comment type="catalytic activity">
    <reaction evidence="4">
        <text>ATP + (deoxyribonucleotide)n-3'-hydroxyl + 5'-phospho-(deoxyribonucleotide)m = (deoxyribonucleotide)n+m + AMP + diphosphate.</text>
        <dbReference type="EC" id="6.5.1.1"/>
    </reaction>
</comment>
<evidence type="ECO:0000259" key="5">
    <source>
        <dbReference type="PROSITE" id="PS50160"/>
    </source>
</evidence>
<dbReference type="Gene3D" id="2.40.50.140">
    <property type="entry name" value="Nucleic acid-binding proteins"/>
    <property type="match status" value="1"/>
</dbReference>
<evidence type="ECO:0000313" key="7">
    <source>
        <dbReference type="Proteomes" id="UP001434337"/>
    </source>
</evidence>
<dbReference type="InterPro" id="IPR050191">
    <property type="entry name" value="ATP-dep_DNA_ligase"/>
</dbReference>
<dbReference type="InterPro" id="IPR012310">
    <property type="entry name" value="DNA_ligase_ATP-dep_cent"/>
</dbReference>
<dbReference type="Gene3D" id="3.30.470.30">
    <property type="entry name" value="DNA ligase/mRNA capping enzyme"/>
    <property type="match status" value="1"/>
</dbReference>
<evidence type="ECO:0000313" key="6">
    <source>
        <dbReference type="EMBL" id="WZW98816.1"/>
    </source>
</evidence>
<evidence type="ECO:0000256" key="4">
    <source>
        <dbReference type="ARBA" id="ARBA00034003"/>
    </source>
</evidence>
<dbReference type="SUPFAM" id="SSF50249">
    <property type="entry name" value="Nucleic acid-binding proteins"/>
    <property type="match status" value="1"/>
</dbReference>
<dbReference type="Proteomes" id="UP001434337">
    <property type="component" value="Chromosome"/>
</dbReference>
<protein>
    <recommendedName>
        <fullName evidence="2">DNA ligase (ATP)</fullName>
        <ecNumber evidence="2">6.5.1.1</ecNumber>
    </recommendedName>
</protein>
<evidence type="ECO:0000256" key="1">
    <source>
        <dbReference type="ARBA" id="ARBA00007572"/>
    </source>
</evidence>
<dbReference type="Pfam" id="PF04679">
    <property type="entry name" value="DNA_ligase_A_C"/>
    <property type="match status" value="1"/>
</dbReference>
<dbReference type="PROSITE" id="PS50160">
    <property type="entry name" value="DNA_LIGASE_A3"/>
    <property type="match status" value="1"/>
</dbReference>
<proteinExistence type="inferred from homology"/>
<name>A0ABZ3C9C0_9ACTN</name>
<dbReference type="NCBIfam" id="NF006078">
    <property type="entry name" value="PRK08224.1"/>
    <property type="match status" value="1"/>
</dbReference>
<evidence type="ECO:0000256" key="3">
    <source>
        <dbReference type="ARBA" id="ARBA00022598"/>
    </source>
</evidence>
<dbReference type="GO" id="GO:0003910">
    <property type="term" value="F:DNA ligase (ATP) activity"/>
    <property type="evidence" value="ECO:0007669"/>
    <property type="project" value="UniProtKB-EC"/>
</dbReference>
<dbReference type="EC" id="6.5.1.1" evidence="2"/>
<sequence length="345" mass="37380">MALPLALPIEPMLARSVPNIPEGRPGEFAYEPKWDGFRCIVARDGDHVDLWSRSRKRLTEYFPDVADAARRHLPPQVVLDAELIVRTGATGAERLDWEALSLRIHPARKRVVERAALTPAELVCFDLLALADVDLTSLPQATRRDALAQVVGGMADAGVHLSRTTNDAAEARAWFERFEGAGLDGVVAKPTASPYAPGRRTMLKVKHERTAEAVVIGYGRSRSGHGVGSLHLGLYTSGVLVPVGGIGALPDAARAQLVDALAPLVLTGSEADAAPAPAQLTRAGVRDFVPLRPELVVEVAFDQLEGARFRHAVTFRRWRPDRDPESCLLDQIERAPAYDLADVLG</sequence>
<dbReference type="PROSITE" id="PS00697">
    <property type="entry name" value="DNA_LIGASE_A1"/>
    <property type="match status" value="1"/>
</dbReference>
<dbReference type="PANTHER" id="PTHR45674">
    <property type="entry name" value="DNA LIGASE 1/3 FAMILY MEMBER"/>
    <property type="match status" value="1"/>
</dbReference>
<dbReference type="EMBL" id="CP115965">
    <property type="protein sequence ID" value="WZW98816.1"/>
    <property type="molecule type" value="Genomic_DNA"/>
</dbReference>
<organism evidence="6 7">
    <name type="scientific">Propioniciclava soli</name>
    <dbReference type="NCBI Taxonomy" id="2775081"/>
    <lineage>
        <taxon>Bacteria</taxon>
        <taxon>Bacillati</taxon>
        <taxon>Actinomycetota</taxon>
        <taxon>Actinomycetes</taxon>
        <taxon>Propionibacteriales</taxon>
        <taxon>Propionibacteriaceae</taxon>
        <taxon>Propioniciclava</taxon>
    </lineage>
</organism>
<dbReference type="Pfam" id="PF01068">
    <property type="entry name" value="DNA_ligase_A_M"/>
    <property type="match status" value="1"/>
</dbReference>
<feature type="domain" description="ATP-dependent DNA ligase family profile" evidence="5">
    <location>
        <begin position="122"/>
        <end position="236"/>
    </location>
</feature>
<dbReference type="InterPro" id="IPR016059">
    <property type="entry name" value="DNA_ligase_ATP-dep_CS"/>
</dbReference>
<dbReference type="CDD" id="cd07905">
    <property type="entry name" value="Adenylation_DNA_ligase_LigC"/>
    <property type="match status" value="1"/>
</dbReference>
<gene>
    <name evidence="6" type="ORF">PCC79_00995</name>
</gene>
<dbReference type="InterPro" id="IPR044119">
    <property type="entry name" value="Adenylation_LigC-like"/>
</dbReference>
<keyword evidence="7" id="KW-1185">Reference proteome</keyword>
<evidence type="ECO:0000256" key="2">
    <source>
        <dbReference type="ARBA" id="ARBA00012727"/>
    </source>
</evidence>
<dbReference type="PANTHER" id="PTHR45674:SF4">
    <property type="entry name" value="DNA LIGASE 1"/>
    <property type="match status" value="1"/>
</dbReference>
<keyword evidence="3 6" id="KW-0436">Ligase</keyword>
<dbReference type="SUPFAM" id="SSF56091">
    <property type="entry name" value="DNA ligase/mRNA capping enzyme, catalytic domain"/>
    <property type="match status" value="1"/>
</dbReference>